<dbReference type="SUPFAM" id="SSF54593">
    <property type="entry name" value="Glyoxalase/Bleomycin resistance protein/Dihydroxybiphenyl dioxygenase"/>
    <property type="match status" value="1"/>
</dbReference>
<dbReference type="PANTHER" id="PTHR33990">
    <property type="entry name" value="PROTEIN YJDN-RELATED"/>
    <property type="match status" value="1"/>
</dbReference>
<protein>
    <recommendedName>
        <fullName evidence="1">Glyoxalase/fosfomycin resistance/dioxygenase domain-containing protein</fullName>
    </recommendedName>
</protein>
<sequence length="121" mass="13679">MKLSPYLIVENVAKAAEFYQSVFGGEIKVLNQQKEQVLHAEVHITDAIVLHLSSNYGKPFSNEDVNLLLTFEDSTEQQRVYDALSVDGDPHMPITKTFFNAMHGQVRDQYGVNWLSNCFSA</sequence>
<dbReference type="Pfam" id="PF00903">
    <property type="entry name" value="Glyoxalase"/>
    <property type="match status" value="1"/>
</dbReference>
<evidence type="ECO:0000313" key="3">
    <source>
        <dbReference type="Proteomes" id="UP000017131"/>
    </source>
</evidence>
<evidence type="ECO:0000313" key="2">
    <source>
        <dbReference type="EMBL" id="ERS92549.1"/>
    </source>
</evidence>
<dbReference type="Gene3D" id="3.10.180.10">
    <property type="entry name" value="2,3-Dihydroxybiphenyl 1,2-Dioxygenase, domain 1"/>
    <property type="match status" value="1"/>
</dbReference>
<dbReference type="EMBL" id="AXDY01000013">
    <property type="protein sequence ID" value="ERS92549.1"/>
    <property type="molecule type" value="Genomic_DNA"/>
</dbReference>
<evidence type="ECO:0000259" key="1">
    <source>
        <dbReference type="Pfam" id="PF00903"/>
    </source>
</evidence>
<dbReference type="PANTHER" id="PTHR33990:SF1">
    <property type="entry name" value="PROTEIN YJDN"/>
    <property type="match status" value="1"/>
</dbReference>
<organism evidence="2 3">
    <name type="scientific">Staphylococcus simulans UMC-CNS-990</name>
    <dbReference type="NCBI Taxonomy" id="1405498"/>
    <lineage>
        <taxon>Bacteria</taxon>
        <taxon>Bacillati</taxon>
        <taxon>Bacillota</taxon>
        <taxon>Bacilli</taxon>
        <taxon>Bacillales</taxon>
        <taxon>Staphylococcaceae</taxon>
        <taxon>Staphylococcus</taxon>
    </lineage>
</organism>
<dbReference type="InterPro" id="IPR029068">
    <property type="entry name" value="Glyas_Bleomycin-R_OHBP_Dase"/>
</dbReference>
<accession>A0ABP2YR14</accession>
<dbReference type="RefSeq" id="WP_023016123.1">
    <property type="nucleotide sequence ID" value="NZ_AXDY01000013.1"/>
</dbReference>
<dbReference type="InterPro" id="IPR004360">
    <property type="entry name" value="Glyas_Fos-R_dOase_dom"/>
</dbReference>
<dbReference type="Proteomes" id="UP000017131">
    <property type="component" value="Unassembled WGS sequence"/>
</dbReference>
<gene>
    <name evidence="2" type="ORF">SSIM_11780</name>
</gene>
<keyword evidence="3" id="KW-1185">Reference proteome</keyword>
<feature type="domain" description="Glyoxalase/fosfomycin resistance/dioxygenase" evidence="1">
    <location>
        <begin position="7"/>
        <end position="114"/>
    </location>
</feature>
<dbReference type="CDD" id="cd06588">
    <property type="entry name" value="PhnB_like"/>
    <property type="match status" value="1"/>
</dbReference>
<dbReference type="InterPro" id="IPR028973">
    <property type="entry name" value="PhnB-like"/>
</dbReference>
<reference evidence="2 3" key="1">
    <citation type="journal article" date="2013" name="Genome Announc.">
        <title>Draft Genome Sequence of Staphylococcus simulans UMC-CNS-990, Isolated from a Case of Chronic Bovine Mastitis.</title>
        <authorList>
            <person name="Calcutt M.J."/>
            <person name="Foecking M.F."/>
            <person name="Hsieh H.Y."/>
            <person name="Perry J."/>
            <person name="Stewart G.C."/>
            <person name="Middleton J.R."/>
        </authorList>
    </citation>
    <scope>NUCLEOTIDE SEQUENCE [LARGE SCALE GENOMIC DNA]</scope>
    <source>
        <strain evidence="2 3">UMC-CNS-990</strain>
    </source>
</reference>
<proteinExistence type="predicted"/>
<comment type="caution">
    <text evidence="2">The sequence shown here is derived from an EMBL/GenBank/DDBJ whole genome shotgun (WGS) entry which is preliminary data.</text>
</comment>
<name>A0ABP2YR14_STASI</name>